<evidence type="ECO:0000313" key="1">
    <source>
        <dbReference type="EMBL" id="KTD49304.1"/>
    </source>
</evidence>
<protein>
    <submittedName>
        <fullName evidence="2">Uncharacterized protein</fullName>
    </submittedName>
</protein>
<dbReference type="Proteomes" id="UP000254230">
    <property type="component" value="Unassembled WGS sequence"/>
</dbReference>
<dbReference type="EMBL" id="LNYR01000021">
    <property type="protein sequence ID" value="KTD49304.1"/>
    <property type="molecule type" value="Genomic_DNA"/>
</dbReference>
<keyword evidence="3" id="KW-1185">Reference proteome</keyword>
<sequence length="86" mass="9863">MQRKIEPRWMTDDGELIVRSKNQSTLSETSAAKTAQNMYRLFRSEGNLAKAQEYMQNINHAMQIAYEQDASGKCRTPSEIQGPRLI</sequence>
<proteinExistence type="predicted"/>
<reference evidence="1 3" key="1">
    <citation type="submission" date="2015-11" db="EMBL/GenBank/DDBJ databases">
        <title>Genomic analysis of 38 Legionella species identifies large and diverse effector repertoires.</title>
        <authorList>
            <person name="Burstein D."/>
            <person name="Amaro F."/>
            <person name="Zusman T."/>
            <person name="Lifshitz Z."/>
            <person name="Cohen O."/>
            <person name="Gilbert J.A."/>
            <person name="Pupko T."/>
            <person name="Shuman H.A."/>
            <person name="Segal G."/>
        </authorList>
    </citation>
    <scope>NUCLEOTIDE SEQUENCE [LARGE SCALE GENOMIC DNA]</scope>
    <source>
        <strain evidence="1 3">ATCC 49507</strain>
    </source>
</reference>
<dbReference type="RefSeq" id="WP_058473921.1">
    <property type="nucleotide sequence ID" value="NZ_CAAAIL010000002.1"/>
</dbReference>
<evidence type="ECO:0000313" key="3">
    <source>
        <dbReference type="Proteomes" id="UP000054639"/>
    </source>
</evidence>
<evidence type="ECO:0000313" key="4">
    <source>
        <dbReference type="Proteomes" id="UP000254230"/>
    </source>
</evidence>
<accession>A0A378L5M7</accession>
<organism evidence="2 4">
    <name type="scientific">Legionella quateirensis</name>
    <dbReference type="NCBI Taxonomy" id="45072"/>
    <lineage>
        <taxon>Bacteria</taxon>
        <taxon>Pseudomonadati</taxon>
        <taxon>Pseudomonadota</taxon>
        <taxon>Gammaproteobacteria</taxon>
        <taxon>Legionellales</taxon>
        <taxon>Legionellaceae</taxon>
        <taxon>Legionella</taxon>
    </lineage>
</organism>
<evidence type="ECO:0000313" key="2">
    <source>
        <dbReference type="EMBL" id="STY19400.1"/>
    </source>
</evidence>
<dbReference type="Proteomes" id="UP000054639">
    <property type="component" value="Unassembled WGS sequence"/>
</dbReference>
<name>A0A378L5M7_9GAMM</name>
<dbReference type="AlphaFoldDB" id="A0A378L5M7"/>
<dbReference type="EMBL" id="UGOW01000001">
    <property type="protein sequence ID" value="STY19400.1"/>
    <property type="molecule type" value="Genomic_DNA"/>
</dbReference>
<dbReference type="OrthoDB" id="5653587at2"/>
<gene>
    <name evidence="1" type="ORF">Lqua_1756</name>
    <name evidence="2" type="ORF">NCTC12376_03239</name>
</gene>
<reference evidence="2 4" key="2">
    <citation type="submission" date="2018-06" db="EMBL/GenBank/DDBJ databases">
        <authorList>
            <consortium name="Pathogen Informatics"/>
            <person name="Doyle S."/>
        </authorList>
    </citation>
    <scope>NUCLEOTIDE SEQUENCE [LARGE SCALE GENOMIC DNA]</scope>
    <source>
        <strain evidence="2 4">NCTC12376</strain>
    </source>
</reference>
<dbReference type="STRING" id="45072.Lqua_1756"/>